<name>A0ACC1PNE6_9PEZI</name>
<dbReference type="EMBL" id="JAPDGR010000090">
    <property type="protein sequence ID" value="KAJ2996588.1"/>
    <property type="molecule type" value="Genomic_DNA"/>
</dbReference>
<sequence>MTLGSHEWFQAQQRARDAYPALVEGYPEWKILNTLVENPNASVTNAVEQMLSLAPAELASERPAVLGDHPYHIFLSLIEIAKRTPPEGQAKLVQFVARLQKNALINEATGQPLRHEGYLVWTQLPALGYTAADEWGSIVVLDDSLPPDQLRHYENLIALLAQLSAAADVDYNDPVVGEMDFSFWSMRAFKEAFTPGEGHLVPTNEALRVASLWLIYATDRLWANIKYGRVFGRRGNDPGTVMTAEMWDKWQHGLSVAKTTCNDEETLGLITSALRHMEQVAMQGSG</sequence>
<protein>
    <submittedName>
        <fullName evidence="1">Uncharacterized protein</fullName>
    </submittedName>
</protein>
<evidence type="ECO:0000313" key="1">
    <source>
        <dbReference type="EMBL" id="KAJ2996588.1"/>
    </source>
</evidence>
<gene>
    <name evidence="1" type="ORF">NUW58_g923</name>
</gene>
<accession>A0ACC1PNE6</accession>
<reference evidence="1" key="1">
    <citation type="submission" date="2022-10" db="EMBL/GenBank/DDBJ databases">
        <title>Genome Sequence of Xylaria curta.</title>
        <authorList>
            <person name="Buettner E."/>
        </authorList>
    </citation>
    <scope>NUCLEOTIDE SEQUENCE</scope>
    <source>
        <strain evidence="1">Babe10</strain>
    </source>
</reference>
<evidence type="ECO:0000313" key="2">
    <source>
        <dbReference type="Proteomes" id="UP001143856"/>
    </source>
</evidence>
<dbReference type="Proteomes" id="UP001143856">
    <property type="component" value="Unassembled WGS sequence"/>
</dbReference>
<organism evidence="1 2">
    <name type="scientific">Xylaria curta</name>
    <dbReference type="NCBI Taxonomy" id="42375"/>
    <lineage>
        <taxon>Eukaryota</taxon>
        <taxon>Fungi</taxon>
        <taxon>Dikarya</taxon>
        <taxon>Ascomycota</taxon>
        <taxon>Pezizomycotina</taxon>
        <taxon>Sordariomycetes</taxon>
        <taxon>Xylariomycetidae</taxon>
        <taxon>Xylariales</taxon>
        <taxon>Xylariaceae</taxon>
        <taxon>Xylaria</taxon>
    </lineage>
</organism>
<comment type="caution">
    <text evidence="1">The sequence shown here is derived from an EMBL/GenBank/DDBJ whole genome shotgun (WGS) entry which is preliminary data.</text>
</comment>
<proteinExistence type="predicted"/>
<keyword evidence="2" id="KW-1185">Reference proteome</keyword>